<dbReference type="InterPro" id="IPR000847">
    <property type="entry name" value="LysR_HTH_N"/>
</dbReference>
<dbReference type="Pfam" id="PF03466">
    <property type="entry name" value="LysR_substrate"/>
    <property type="match status" value="1"/>
</dbReference>
<evidence type="ECO:0000256" key="1">
    <source>
        <dbReference type="ARBA" id="ARBA00009437"/>
    </source>
</evidence>
<dbReference type="Pfam" id="PF00126">
    <property type="entry name" value="HTH_1"/>
    <property type="match status" value="1"/>
</dbReference>
<evidence type="ECO:0000256" key="3">
    <source>
        <dbReference type="ARBA" id="ARBA00023125"/>
    </source>
</evidence>
<dbReference type="Proteomes" id="UP001597371">
    <property type="component" value="Unassembled WGS sequence"/>
</dbReference>
<dbReference type="PANTHER" id="PTHR30579:SF7">
    <property type="entry name" value="HTH-TYPE TRANSCRIPTIONAL REGULATOR LRHA-RELATED"/>
    <property type="match status" value="1"/>
</dbReference>
<gene>
    <name evidence="6" type="ORF">ACFSKQ_03415</name>
</gene>
<comment type="caution">
    <text evidence="6">The sequence shown here is derived from an EMBL/GenBank/DDBJ whole genome shotgun (WGS) entry which is preliminary data.</text>
</comment>
<keyword evidence="7" id="KW-1185">Reference proteome</keyword>
<dbReference type="InterPro" id="IPR036388">
    <property type="entry name" value="WH-like_DNA-bd_sf"/>
</dbReference>
<dbReference type="PRINTS" id="PR00039">
    <property type="entry name" value="HTHLYSR"/>
</dbReference>
<organism evidence="6 7">
    <name type="scientific">Aureimonas populi</name>
    <dbReference type="NCBI Taxonomy" id="1701758"/>
    <lineage>
        <taxon>Bacteria</taxon>
        <taxon>Pseudomonadati</taxon>
        <taxon>Pseudomonadota</taxon>
        <taxon>Alphaproteobacteria</taxon>
        <taxon>Hyphomicrobiales</taxon>
        <taxon>Aurantimonadaceae</taxon>
        <taxon>Aureimonas</taxon>
    </lineage>
</organism>
<proteinExistence type="inferred from homology"/>
<dbReference type="Gene3D" id="3.40.190.10">
    <property type="entry name" value="Periplasmic binding protein-like II"/>
    <property type="match status" value="2"/>
</dbReference>
<dbReference type="InterPro" id="IPR036390">
    <property type="entry name" value="WH_DNA-bd_sf"/>
</dbReference>
<dbReference type="SUPFAM" id="SSF53850">
    <property type="entry name" value="Periplasmic binding protein-like II"/>
    <property type="match status" value="1"/>
</dbReference>
<dbReference type="EMBL" id="JBHUIJ010000004">
    <property type="protein sequence ID" value="MFD2236512.1"/>
    <property type="molecule type" value="Genomic_DNA"/>
</dbReference>
<dbReference type="PANTHER" id="PTHR30579">
    <property type="entry name" value="TRANSCRIPTIONAL REGULATOR"/>
    <property type="match status" value="1"/>
</dbReference>
<evidence type="ECO:0000313" key="6">
    <source>
        <dbReference type="EMBL" id="MFD2236512.1"/>
    </source>
</evidence>
<evidence type="ECO:0000256" key="2">
    <source>
        <dbReference type="ARBA" id="ARBA00023015"/>
    </source>
</evidence>
<comment type="similarity">
    <text evidence="1">Belongs to the LysR transcriptional regulatory family.</text>
</comment>
<dbReference type="RefSeq" id="WP_209737886.1">
    <property type="nucleotide sequence ID" value="NZ_CP072611.1"/>
</dbReference>
<feature type="domain" description="HTH lysR-type" evidence="5">
    <location>
        <begin position="1"/>
        <end position="58"/>
    </location>
</feature>
<evidence type="ECO:0000313" key="7">
    <source>
        <dbReference type="Proteomes" id="UP001597371"/>
    </source>
</evidence>
<accession>A0ABW5CIV9</accession>
<reference evidence="7" key="1">
    <citation type="journal article" date="2019" name="Int. J. Syst. Evol. Microbiol.">
        <title>The Global Catalogue of Microorganisms (GCM) 10K type strain sequencing project: providing services to taxonomists for standard genome sequencing and annotation.</title>
        <authorList>
            <consortium name="The Broad Institute Genomics Platform"/>
            <consortium name="The Broad Institute Genome Sequencing Center for Infectious Disease"/>
            <person name="Wu L."/>
            <person name="Ma J."/>
        </authorList>
    </citation>
    <scope>NUCLEOTIDE SEQUENCE [LARGE SCALE GENOMIC DNA]</scope>
    <source>
        <strain evidence="7">ZS-35-S2</strain>
    </source>
</reference>
<name>A0ABW5CIV9_9HYPH</name>
<sequence length="302" mass="32723">MNVRFLETFLWVARLQSFSGAAEKLHTTQAAVSSRIATLERDLGVRLFDRDLRSVRLTPEGRHAVEQAQAIVRLTAEFRETVGSRSALRGVVRIGSSDTIAYSWLPELIARMQARYPSVSLDVNIDTSLNLARQIQDGEIDLGIIMGPVVAPGIRSVEACTFASCWVASASLGIGEGPLDLAELDAYPLLTFSTGSAPHRALLDHLSKAGLESFRVYNSNSLAVMTRLVSAGVGIGALPVVLVQDLVREGRARILDIQPPVPSLTFHVVHQDRSDDILAKVITDMALQIAADARAANRQAYA</sequence>
<dbReference type="PROSITE" id="PS50931">
    <property type="entry name" value="HTH_LYSR"/>
    <property type="match status" value="1"/>
</dbReference>
<dbReference type="InterPro" id="IPR050176">
    <property type="entry name" value="LTTR"/>
</dbReference>
<evidence type="ECO:0000256" key="4">
    <source>
        <dbReference type="ARBA" id="ARBA00023163"/>
    </source>
</evidence>
<dbReference type="CDD" id="cd05466">
    <property type="entry name" value="PBP2_LTTR_substrate"/>
    <property type="match status" value="1"/>
</dbReference>
<dbReference type="InterPro" id="IPR005119">
    <property type="entry name" value="LysR_subst-bd"/>
</dbReference>
<keyword evidence="2" id="KW-0805">Transcription regulation</keyword>
<keyword evidence="3" id="KW-0238">DNA-binding</keyword>
<protein>
    <submittedName>
        <fullName evidence="6">LysR family transcriptional regulator</fullName>
    </submittedName>
</protein>
<dbReference type="SUPFAM" id="SSF46785">
    <property type="entry name" value="Winged helix' DNA-binding domain"/>
    <property type="match status" value="1"/>
</dbReference>
<dbReference type="Gene3D" id="1.10.10.10">
    <property type="entry name" value="Winged helix-like DNA-binding domain superfamily/Winged helix DNA-binding domain"/>
    <property type="match status" value="1"/>
</dbReference>
<evidence type="ECO:0000259" key="5">
    <source>
        <dbReference type="PROSITE" id="PS50931"/>
    </source>
</evidence>
<keyword evidence="4" id="KW-0804">Transcription</keyword>